<name>A0ACB9K764_9ASTR</name>
<evidence type="ECO:0000313" key="2">
    <source>
        <dbReference type="Proteomes" id="UP001056120"/>
    </source>
</evidence>
<evidence type="ECO:0000313" key="1">
    <source>
        <dbReference type="EMBL" id="KAI3828102.1"/>
    </source>
</evidence>
<sequence>MVVLLWRRLSGCAGGDGGGGGGGGGGRGVVLYCPGPHHRVDGMQYDRRRVEARCLCPPVGGRERGKREHQDNLTFRSLMVMLRLCWRWRWPCRGVVLCWGSDGGAAAERRLKRESATHVEIGPGPHHRADGMQYDTWLPQSRGLFNI</sequence>
<comment type="caution">
    <text evidence="1">The sequence shown here is derived from an EMBL/GenBank/DDBJ whole genome shotgun (WGS) entry which is preliminary data.</text>
</comment>
<gene>
    <name evidence="1" type="ORF">L1987_02199</name>
</gene>
<keyword evidence="2" id="KW-1185">Reference proteome</keyword>
<dbReference type="Proteomes" id="UP001056120">
    <property type="component" value="Linkage Group LG01"/>
</dbReference>
<organism evidence="1 2">
    <name type="scientific">Smallanthus sonchifolius</name>
    <dbReference type="NCBI Taxonomy" id="185202"/>
    <lineage>
        <taxon>Eukaryota</taxon>
        <taxon>Viridiplantae</taxon>
        <taxon>Streptophyta</taxon>
        <taxon>Embryophyta</taxon>
        <taxon>Tracheophyta</taxon>
        <taxon>Spermatophyta</taxon>
        <taxon>Magnoliopsida</taxon>
        <taxon>eudicotyledons</taxon>
        <taxon>Gunneridae</taxon>
        <taxon>Pentapetalae</taxon>
        <taxon>asterids</taxon>
        <taxon>campanulids</taxon>
        <taxon>Asterales</taxon>
        <taxon>Asteraceae</taxon>
        <taxon>Asteroideae</taxon>
        <taxon>Heliantheae alliance</taxon>
        <taxon>Millerieae</taxon>
        <taxon>Smallanthus</taxon>
    </lineage>
</organism>
<accession>A0ACB9K764</accession>
<reference evidence="1 2" key="2">
    <citation type="journal article" date="2022" name="Mol. Ecol. Resour.">
        <title>The genomes of chicory, endive, great burdock and yacon provide insights into Asteraceae paleo-polyploidization history and plant inulin production.</title>
        <authorList>
            <person name="Fan W."/>
            <person name="Wang S."/>
            <person name="Wang H."/>
            <person name="Wang A."/>
            <person name="Jiang F."/>
            <person name="Liu H."/>
            <person name="Zhao H."/>
            <person name="Xu D."/>
            <person name="Zhang Y."/>
        </authorList>
    </citation>
    <scope>NUCLEOTIDE SEQUENCE [LARGE SCALE GENOMIC DNA]</scope>
    <source>
        <strain evidence="2">cv. Yunnan</strain>
        <tissue evidence="1">Leaves</tissue>
    </source>
</reference>
<protein>
    <submittedName>
        <fullName evidence="1">Uncharacterized protein</fullName>
    </submittedName>
</protein>
<reference evidence="2" key="1">
    <citation type="journal article" date="2022" name="Mol. Ecol. Resour.">
        <title>The genomes of chicory, endive, great burdock and yacon provide insights into Asteraceae palaeo-polyploidization history and plant inulin production.</title>
        <authorList>
            <person name="Fan W."/>
            <person name="Wang S."/>
            <person name="Wang H."/>
            <person name="Wang A."/>
            <person name="Jiang F."/>
            <person name="Liu H."/>
            <person name="Zhao H."/>
            <person name="Xu D."/>
            <person name="Zhang Y."/>
        </authorList>
    </citation>
    <scope>NUCLEOTIDE SEQUENCE [LARGE SCALE GENOMIC DNA]</scope>
    <source>
        <strain evidence="2">cv. Yunnan</strain>
    </source>
</reference>
<dbReference type="EMBL" id="CM042018">
    <property type="protein sequence ID" value="KAI3828102.1"/>
    <property type="molecule type" value="Genomic_DNA"/>
</dbReference>
<proteinExistence type="predicted"/>